<evidence type="ECO:0000256" key="7">
    <source>
        <dbReference type="ARBA" id="ARBA00069718"/>
    </source>
</evidence>
<dbReference type="PANTHER" id="PTHR11113:SF2">
    <property type="entry name" value="ADENINE DEAMINASE"/>
    <property type="match status" value="1"/>
</dbReference>
<gene>
    <name evidence="8 11" type="primary">ade</name>
    <name evidence="11" type="ORF">MPAN_016200</name>
</gene>
<dbReference type="SUPFAM" id="SSF51556">
    <property type="entry name" value="Metallo-dependent hydrolases"/>
    <property type="match status" value="1"/>
</dbReference>
<dbReference type="GO" id="GO:0006146">
    <property type="term" value="P:adenine catabolic process"/>
    <property type="evidence" value="ECO:0007669"/>
    <property type="project" value="InterPro"/>
</dbReference>
<dbReference type="InterPro" id="IPR032466">
    <property type="entry name" value="Metal_Hydrolase"/>
</dbReference>
<dbReference type="Pfam" id="PF13382">
    <property type="entry name" value="Adenine_deam_C"/>
    <property type="match status" value="1"/>
</dbReference>
<dbReference type="Gene3D" id="2.30.40.10">
    <property type="entry name" value="Urease, subunit C, domain 1"/>
    <property type="match status" value="1"/>
</dbReference>
<evidence type="ECO:0000313" key="12">
    <source>
        <dbReference type="Proteomes" id="UP000620133"/>
    </source>
</evidence>
<evidence type="ECO:0000256" key="5">
    <source>
        <dbReference type="ARBA" id="ARBA00023211"/>
    </source>
</evidence>
<reference evidence="11" key="1">
    <citation type="submission" date="2021-01" db="EMBL/GenBank/DDBJ databases">
        <title>Draft genome sequence of Acholeplasmataceae bacterium strain Mahy22.</title>
        <authorList>
            <person name="Watanabe M."/>
            <person name="Kojima H."/>
            <person name="Fukui M."/>
        </authorList>
    </citation>
    <scope>NUCLEOTIDE SEQUENCE</scope>
    <source>
        <strain evidence="11">Mahy22</strain>
    </source>
</reference>
<dbReference type="Gene3D" id="3.20.20.140">
    <property type="entry name" value="Metal-dependent hydrolases"/>
    <property type="match status" value="1"/>
</dbReference>
<comment type="cofactor">
    <cofactor evidence="1 8">
        <name>Mn(2+)</name>
        <dbReference type="ChEBI" id="CHEBI:29035"/>
    </cofactor>
</comment>
<dbReference type="Proteomes" id="UP000620133">
    <property type="component" value="Chromosome"/>
</dbReference>
<evidence type="ECO:0000259" key="9">
    <source>
        <dbReference type="Pfam" id="PF01979"/>
    </source>
</evidence>
<feature type="domain" description="Adenine deaminase C-terminal" evidence="10">
    <location>
        <begin position="393"/>
        <end position="561"/>
    </location>
</feature>
<evidence type="ECO:0000259" key="10">
    <source>
        <dbReference type="Pfam" id="PF13382"/>
    </source>
</evidence>
<feature type="domain" description="Amidohydrolase-related" evidence="9">
    <location>
        <begin position="63"/>
        <end position="344"/>
    </location>
</feature>
<dbReference type="Pfam" id="PF01979">
    <property type="entry name" value="Amidohydro_1"/>
    <property type="match status" value="1"/>
</dbReference>
<comment type="catalytic activity">
    <reaction evidence="6 8">
        <text>adenine + H2O + H(+) = hypoxanthine + NH4(+)</text>
        <dbReference type="Rhea" id="RHEA:23688"/>
        <dbReference type="ChEBI" id="CHEBI:15377"/>
        <dbReference type="ChEBI" id="CHEBI:15378"/>
        <dbReference type="ChEBI" id="CHEBI:16708"/>
        <dbReference type="ChEBI" id="CHEBI:17368"/>
        <dbReference type="ChEBI" id="CHEBI:28938"/>
        <dbReference type="EC" id="3.5.4.2"/>
    </reaction>
</comment>
<dbReference type="InterPro" id="IPR011059">
    <property type="entry name" value="Metal-dep_hydrolase_composite"/>
</dbReference>
<dbReference type="AlphaFoldDB" id="A0A7U9XVN5"/>
<dbReference type="NCBIfam" id="TIGR01178">
    <property type="entry name" value="ade"/>
    <property type="match status" value="1"/>
</dbReference>
<evidence type="ECO:0000256" key="4">
    <source>
        <dbReference type="ARBA" id="ARBA00022801"/>
    </source>
</evidence>
<sequence>MDYQRIMKVARGEIKAELVLKQAKIINVYSGEIEVGDIAIENGTIVGVGSYHGEIEHDINHKFVAPGFIDGHVHIESSMLTPPGFSKIVVPKGTTTVIADPHEIANVCGTKGIEFMLESSEHIPLNVYMMIPSCVPATKDENNGATISVDDIASFMNHPRVIGLGEVMDYPSVIYGEADIHHKIELMREKKIDGHAPDIMGNDLNAYIAAGVQTDHECSISESMIERIKRGMYVHLREGSQTRNTRALLKGLNKDNINRVLFCTDDKHPFDIKEEGHINFNVNLAIESGIAPIDAIKMATLNAANCYGLNHLGGIAPNKQADLIVFSDLYHIEPETVYYKGKIVAKDDKPLFEATTKIPKAVINTVHLDDQLSFDLYLDSSEVRVIGLIHNNITTHELIRKVKVENKKFVYDENIDILKLAVVERHRHTGNIGIGLVEGFGLKNGALAMTIAHDSHNLIIVGSSDKDMSIAAKMIQEIQGGIVLVQDGKVTESLELEVGGIMTAHSEVIVQETLLRMKRKIQKMGLNPDVDDPFISLAFLALPVIPKLKLTDRGLFDVDLFKIVPIEINKKVKN</sequence>
<dbReference type="InterPro" id="IPR006679">
    <property type="entry name" value="Adenine_deam"/>
</dbReference>
<protein>
    <recommendedName>
        <fullName evidence="7 8">Adenine deaminase</fullName>
        <shortName evidence="8">Adenase</shortName>
        <shortName evidence="8">Adenine aminase</shortName>
        <ecNumber evidence="3 8">3.5.4.2</ecNumber>
    </recommendedName>
</protein>
<keyword evidence="4 8" id="KW-0378">Hydrolase</keyword>
<dbReference type="InterPro" id="IPR026912">
    <property type="entry name" value="Adenine_deam_C"/>
</dbReference>
<dbReference type="SUPFAM" id="SSF51338">
    <property type="entry name" value="Composite domain of metallo-dependent hydrolases"/>
    <property type="match status" value="1"/>
</dbReference>
<dbReference type="EC" id="3.5.4.2" evidence="3 8"/>
<keyword evidence="12" id="KW-1185">Reference proteome</keyword>
<proteinExistence type="inferred from homology"/>
<dbReference type="KEGG" id="manr:MPAN_016200"/>
<evidence type="ECO:0000256" key="3">
    <source>
        <dbReference type="ARBA" id="ARBA00012782"/>
    </source>
</evidence>
<comment type="similarity">
    <text evidence="2 8">Belongs to the metallo-dependent hydrolases superfamily. Adenine deaminase family.</text>
</comment>
<dbReference type="GO" id="GO:0000034">
    <property type="term" value="F:adenine deaminase activity"/>
    <property type="evidence" value="ECO:0007669"/>
    <property type="project" value="UniProtKB-UniRule"/>
</dbReference>
<evidence type="ECO:0000256" key="1">
    <source>
        <dbReference type="ARBA" id="ARBA00001936"/>
    </source>
</evidence>
<evidence type="ECO:0000313" key="11">
    <source>
        <dbReference type="EMBL" id="BCR36727.1"/>
    </source>
</evidence>
<dbReference type="RefSeq" id="WP_176239368.1">
    <property type="nucleotide sequence ID" value="NZ_AP024412.1"/>
</dbReference>
<evidence type="ECO:0000256" key="6">
    <source>
        <dbReference type="ARBA" id="ARBA00047720"/>
    </source>
</evidence>
<keyword evidence="5 8" id="KW-0464">Manganese</keyword>
<dbReference type="HAMAP" id="MF_01518">
    <property type="entry name" value="Adenine_deamin"/>
    <property type="match status" value="1"/>
</dbReference>
<name>A0A7U9XVN5_9MOLU</name>
<dbReference type="EMBL" id="AP024412">
    <property type="protein sequence ID" value="BCR36727.1"/>
    <property type="molecule type" value="Genomic_DNA"/>
</dbReference>
<dbReference type="PANTHER" id="PTHR11113">
    <property type="entry name" value="N-ACETYLGLUCOSAMINE-6-PHOSPHATE DEACETYLASE"/>
    <property type="match status" value="1"/>
</dbReference>
<evidence type="ECO:0000256" key="2">
    <source>
        <dbReference type="ARBA" id="ARBA00006773"/>
    </source>
</evidence>
<organism evidence="11 12">
    <name type="scientific">Mariniplasma anaerobium</name>
    <dbReference type="NCBI Taxonomy" id="2735436"/>
    <lineage>
        <taxon>Bacteria</taxon>
        <taxon>Bacillati</taxon>
        <taxon>Mycoplasmatota</taxon>
        <taxon>Mollicutes</taxon>
        <taxon>Acholeplasmatales</taxon>
        <taxon>Acholeplasmataceae</taxon>
        <taxon>Mariniplasma</taxon>
    </lineage>
</organism>
<accession>A0A7U9XVN5</accession>
<dbReference type="InterPro" id="IPR006680">
    <property type="entry name" value="Amidohydro-rel"/>
</dbReference>
<dbReference type="CDD" id="cd01295">
    <property type="entry name" value="AdeC"/>
    <property type="match status" value="1"/>
</dbReference>
<dbReference type="FunFam" id="3.20.20.140:FF:000016">
    <property type="entry name" value="Adenine deaminase"/>
    <property type="match status" value="1"/>
</dbReference>
<evidence type="ECO:0000256" key="8">
    <source>
        <dbReference type="HAMAP-Rule" id="MF_01518"/>
    </source>
</evidence>